<dbReference type="EMBL" id="BPTT01000001">
    <property type="protein sequence ID" value="GJG33056.1"/>
    <property type="molecule type" value="Genomic_DNA"/>
</dbReference>
<evidence type="ECO:0000313" key="1">
    <source>
        <dbReference type="EMBL" id="GJG33056.1"/>
    </source>
</evidence>
<protein>
    <submittedName>
        <fullName evidence="1">Uncharacterized protein</fullName>
    </submittedName>
</protein>
<name>A0AA37I0N0_XYLRU</name>
<organism evidence="1 2">
    <name type="scientific">Xylanibacter ruminicola</name>
    <name type="common">Prevotella ruminicola</name>
    <dbReference type="NCBI Taxonomy" id="839"/>
    <lineage>
        <taxon>Bacteria</taxon>
        <taxon>Pseudomonadati</taxon>
        <taxon>Bacteroidota</taxon>
        <taxon>Bacteroidia</taxon>
        <taxon>Bacteroidales</taxon>
        <taxon>Prevotellaceae</taxon>
        <taxon>Xylanibacter</taxon>
    </lineage>
</organism>
<gene>
    <name evidence="1" type="ORF">PRMUPPPA20_11650</name>
</gene>
<evidence type="ECO:0000313" key="2">
    <source>
        <dbReference type="Proteomes" id="UP000887097"/>
    </source>
</evidence>
<proteinExistence type="predicted"/>
<sequence>MKSETFQIASDSQWEDAGDGVVRQIMAYDDNLMMVNYTISLQSVVLTDSLAPGLWEGHGLMMFQVVEHHH</sequence>
<accession>A0AA37I0N0</accession>
<dbReference type="AlphaFoldDB" id="A0AA37I0N0"/>
<reference evidence="1" key="1">
    <citation type="submission" date="2021-08" db="EMBL/GenBank/DDBJ databases">
        <title>Prevotella lacticifex sp. nov., isolated from rumen of cow.</title>
        <authorList>
            <person name="Shinkai T."/>
            <person name="Ikeyama N."/>
            <person name="Kumagai M."/>
            <person name="Ohmori H."/>
            <person name="Sakamoto M."/>
            <person name="Ohkuma M."/>
            <person name="Mitsumori M."/>
        </authorList>
    </citation>
    <scope>NUCLEOTIDE SEQUENCE</scope>
    <source>
        <strain evidence="1">JCM 8259</strain>
    </source>
</reference>
<dbReference type="Proteomes" id="UP000887097">
    <property type="component" value="Unassembled WGS sequence"/>
</dbReference>
<comment type="caution">
    <text evidence="1">The sequence shown here is derived from an EMBL/GenBank/DDBJ whole genome shotgun (WGS) entry which is preliminary data.</text>
</comment>